<reference evidence="13 14" key="1">
    <citation type="submission" date="2025-04" db="UniProtKB">
        <authorList>
            <consortium name="RefSeq"/>
        </authorList>
    </citation>
    <scope>IDENTIFICATION</scope>
    <source>
        <tissue evidence="13 14">Tentacle</tissue>
    </source>
</reference>
<keyword evidence="12" id="KW-1185">Reference proteome</keyword>
<dbReference type="OrthoDB" id="10053194at2759"/>
<comment type="subcellular location">
    <subcellularLocation>
        <location evidence="1">Membrane</location>
        <topology evidence="1">Multi-pass membrane protein</topology>
    </subcellularLocation>
</comment>
<dbReference type="Pfam" id="PF00001">
    <property type="entry name" value="7tm_1"/>
    <property type="match status" value="1"/>
</dbReference>
<dbReference type="PRINTS" id="PR00237">
    <property type="entry name" value="GPCRRHODOPSN"/>
</dbReference>
<dbReference type="RefSeq" id="XP_031551295.1">
    <property type="nucleotide sequence ID" value="XM_031695435.1"/>
</dbReference>
<dbReference type="RefSeq" id="XP_031551249.1">
    <property type="nucleotide sequence ID" value="XM_031695389.1"/>
</dbReference>
<dbReference type="GO" id="GO:0005886">
    <property type="term" value="C:plasma membrane"/>
    <property type="evidence" value="ECO:0007669"/>
    <property type="project" value="TreeGrafter"/>
</dbReference>
<feature type="domain" description="G-protein coupled receptors family 1 profile" evidence="11">
    <location>
        <begin position="42"/>
        <end position="353"/>
    </location>
</feature>
<dbReference type="RefSeq" id="XP_031551303.1">
    <property type="nucleotide sequence ID" value="XM_031695443.1"/>
</dbReference>
<feature type="transmembrane region" description="Helical" evidence="10">
    <location>
        <begin position="63"/>
        <end position="89"/>
    </location>
</feature>
<feature type="transmembrane region" description="Helical" evidence="10">
    <location>
        <begin position="101"/>
        <end position="122"/>
    </location>
</feature>
<evidence type="ECO:0000259" key="11">
    <source>
        <dbReference type="PROSITE" id="PS50262"/>
    </source>
</evidence>
<evidence type="ECO:0000313" key="20">
    <source>
        <dbReference type="RefSeq" id="XP_031551303.1"/>
    </source>
</evidence>
<feature type="transmembrane region" description="Helical" evidence="10">
    <location>
        <begin position="143"/>
        <end position="162"/>
    </location>
</feature>
<evidence type="ECO:0000313" key="16">
    <source>
        <dbReference type="RefSeq" id="XP_031551273.1"/>
    </source>
</evidence>
<dbReference type="RefSeq" id="XP_031551278.1">
    <property type="nucleotide sequence ID" value="XM_031695418.1"/>
</dbReference>
<feature type="transmembrane region" description="Helical" evidence="10">
    <location>
        <begin position="332"/>
        <end position="352"/>
    </location>
</feature>
<dbReference type="GO" id="GO:0004930">
    <property type="term" value="F:G protein-coupled receptor activity"/>
    <property type="evidence" value="ECO:0007669"/>
    <property type="project" value="UniProtKB-KW"/>
</dbReference>
<dbReference type="SMART" id="SM01381">
    <property type="entry name" value="7TM_GPCR_Srsx"/>
    <property type="match status" value="1"/>
</dbReference>
<organism evidence="12 16">
    <name type="scientific">Actinia tenebrosa</name>
    <name type="common">Australian red waratah sea anemone</name>
    <dbReference type="NCBI Taxonomy" id="6105"/>
    <lineage>
        <taxon>Eukaryota</taxon>
        <taxon>Metazoa</taxon>
        <taxon>Cnidaria</taxon>
        <taxon>Anthozoa</taxon>
        <taxon>Hexacorallia</taxon>
        <taxon>Actiniaria</taxon>
        <taxon>Actiniidae</taxon>
        <taxon>Actinia</taxon>
    </lineage>
</organism>
<evidence type="ECO:0000256" key="2">
    <source>
        <dbReference type="ARBA" id="ARBA00022692"/>
    </source>
</evidence>
<evidence type="ECO:0000256" key="3">
    <source>
        <dbReference type="ARBA" id="ARBA00022989"/>
    </source>
</evidence>
<dbReference type="InterPro" id="IPR017452">
    <property type="entry name" value="GPCR_Rhodpsn_7TM"/>
</dbReference>
<dbReference type="Proteomes" id="UP000515163">
    <property type="component" value="Unplaced"/>
</dbReference>
<dbReference type="Gene3D" id="1.20.1070.10">
    <property type="entry name" value="Rhodopsin 7-helix transmembrane proteins"/>
    <property type="match status" value="1"/>
</dbReference>
<dbReference type="RefSeq" id="XP_031551264.1">
    <property type="nucleotide sequence ID" value="XM_031695404.1"/>
</dbReference>
<keyword evidence="6 8" id="KW-0675">Receptor</keyword>
<dbReference type="KEGG" id="aten:116288583"/>
<evidence type="ECO:0000313" key="21">
    <source>
        <dbReference type="RefSeq" id="XP_031551311.1"/>
    </source>
</evidence>
<dbReference type="RefSeq" id="XP_031551311.1">
    <property type="nucleotide sequence ID" value="XM_031695451.1"/>
</dbReference>
<accession>A0A6P8H7J7</accession>
<dbReference type="SUPFAM" id="SSF81321">
    <property type="entry name" value="Family A G protein-coupled receptor-like"/>
    <property type="match status" value="1"/>
</dbReference>
<dbReference type="PANTHER" id="PTHR45695:SF9">
    <property type="entry name" value="LEUCOKININ RECEPTOR"/>
    <property type="match status" value="1"/>
</dbReference>
<keyword evidence="7 8" id="KW-0807">Transducer</keyword>
<name>A0A6P8H7J7_ACTTE</name>
<evidence type="ECO:0000256" key="8">
    <source>
        <dbReference type="RuleBase" id="RU000688"/>
    </source>
</evidence>
<protein>
    <submittedName>
        <fullName evidence="13 14">Orexin receptor type 2-like</fullName>
    </submittedName>
</protein>
<evidence type="ECO:0000313" key="12">
    <source>
        <dbReference type="Proteomes" id="UP000515163"/>
    </source>
</evidence>
<dbReference type="PANTHER" id="PTHR45695">
    <property type="entry name" value="LEUCOKININ RECEPTOR-RELATED"/>
    <property type="match status" value="1"/>
</dbReference>
<evidence type="ECO:0000256" key="6">
    <source>
        <dbReference type="ARBA" id="ARBA00023170"/>
    </source>
</evidence>
<dbReference type="GeneID" id="116288583"/>
<dbReference type="AlphaFoldDB" id="A0A6P8H7J7"/>
<evidence type="ECO:0000256" key="5">
    <source>
        <dbReference type="ARBA" id="ARBA00023136"/>
    </source>
</evidence>
<evidence type="ECO:0000256" key="9">
    <source>
        <dbReference type="SAM" id="MobiDB-lite"/>
    </source>
</evidence>
<dbReference type="RefSeq" id="XP_031551285.1">
    <property type="nucleotide sequence ID" value="XM_031695425.1"/>
</dbReference>
<comment type="similarity">
    <text evidence="8">Belongs to the G-protein coupled receptor 1 family.</text>
</comment>
<gene>
    <name evidence="13 14 15 16 17 18 19 20 21" type="primary">LOC116288583</name>
</gene>
<keyword evidence="2 8" id="KW-0812">Transmembrane</keyword>
<sequence>MENSTLLTESLNATANTETSMKGLVIVEYTLFAIIFIVGVVGNILVCLVILKTPSMRSTRNYLIINLAIADITVALVCIPFDVVIKIYGDTWVLGAALCKIIWPSMTLVTTCSAATLAAISYDRYRAVVHPWKPRLTQRQTAIVIFITWVFSSIIVLPYVVVLKLDEQGCNEYWHKDLYRQLYTAFLFVFSYSLPLVIIAFAYVRVALKLKEQAEKIARNKKASGAISMTNYSWSKTAKEDISENLTSSPRHYKKDCALLQDFNSGYANDKSTPSPTTPENPQKEVKRLERNTRIVKMLVTVVLIYALCLLPNQLVWMWIEFGDGTSYPRLTTLLTFTGMLVYINSIVNPFLYAGMNDEFKKGFEKLLCCKREYGKRF</sequence>
<evidence type="ECO:0000313" key="17">
    <source>
        <dbReference type="RefSeq" id="XP_031551278.1"/>
    </source>
</evidence>
<feature type="transmembrane region" description="Helical" evidence="10">
    <location>
        <begin position="182"/>
        <end position="204"/>
    </location>
</feature>
<evidence type="ECO:0000256" key="7">
    <source>
        <dbReference type="ARBA" id="ARBA00023224"/>
    </source>
</evidence>
<feature type="transmembrane region" description="Helical" evidence="10">
    <location>
        <begin position="298"/>
        <end position="320"/>
    </location>
</feature>
<evidence type="ECO:0000313" key="15">
    <source>
        <dbReference type="RefSeq" id="XP_031551264.1"/>
    </source>
</evidence>
<evidence type="ECO:0000313" key="13">
    <source>
        <dbReference type="RefSeq" id="XP_031551249.1"/>
    </source>
</evidence>
<evidence type="ECO:0000256" key="4">
    <source>
        <dbReference type="ARBA" id="ARBA00023040"/>
    </source>
</evidence>
<keyword evidence="3 10" id="KW-1133">Transmembrane helix</keyword>
<dbReference type="RefSeq" id="XP_031551257.1">
    <property type="nucleotide sequence ID" value="XM_031695397.1"/>
</dbReference>
<keyword evidence="4 8" id="KW-0297">G-protein coupled receptor</keyword>
<feature type="compositionally biased region" description="Polar residues" evidence="9">
    <location>
        <begin position="266"/>
        <end position="281"/>
    </location>
</feature>
<feature type="transmembrane region" description="Helical" evidence="10">
    <location>
        <begin position="29"/>
        <end position="51"/>
    </location>
</feature>
<evidence type="ECO:0000256" key="1">
    <source>
        <dbReference type="ARBA" id="ARBA00004141"/>
    </source>
</evidence>
<evidence type="ECO:0000256" key="10">
    <source>
        <dbReference type="SAM" id="Phobius"/>
    </source>
</evidence>
<dbReference type="PROSITE" id="PS50262">
    <property type="entry name" value="G_PROTEIN_RECEP_F1_2"/>
    <property type="match status" value="1"/>
</dbReference>
<dbReference type="RefSeq" id="XP_031551273.1">
    <property type="nucleotide sequence ID" value="XM_031695413.1"/>
</dbReference>
<proteinExistence type="inferred from homology"/>
<evidence type="ECO:0000313" key="14">
    <source>
        <dbReference type="RefSeq" id="XP_031551257.1"/>
    </source>
</evidence>
<keyword evidence="5 10" id="KW-0472">Membrane</keyword>
<dbReference type="PROSITE" id="PS00237">
    <property type="entry name" value="G_PROTEIN_RECEP_F1_1"/>
    <property type="match status" value="1"/>
</dbReference>
<feature type="region of interest" description="Disordered" evidence="9">
    <location>
        <begin position="266"/>
        <end position="286"/>
    </location>
</feature>
<evidence type="ECO:0000313" key="19">
    <source>
        <dbReference type="RefSeq" id="XP_031551295.1"/>
    </source>
</evidence>
<evidence type="ECO:0000313" key="18">
    <source>
        <dbReference type="RefSeq" id="XP_031551285.1"/>
    </source>
</evidence>
<dbReference type="InterPro" id="IPR000276">
    <property type="entry name" value="GPCR_Rhodpsn"/>
</dbReference>